<evidence type="ECO:0000313" key="1">
    <source>
        <dbReference type="EMBL" id="EQD64425.1"/>
    </source>
</evidence>
<comment type="caution">
    <text evidence="1">The sequence shown here is derived from an EMBL/GenBank/DDBJ whole genome shotgun (WGS) entry which is preliminary data.</text>
</comment>
<dbReference type="EMBL" id="AUZX01006311">
    <property type="protein sequence ID" value="EQD64425.1"/>
    <property type="molecule type" value="Genomic_DNA"/>
</dbReference>
<gene>
    <name evidence="1" type="ORF">B1A_08869</name>
</gene>
<organism evidence="1">
    <name type="scientific">mine drainage metagenome</name>
    <dbReference type="NCBI Taxonomy" id="410659"/>
    <lineage>
        <taxon>unclassified sequences</taxon>
        <taxon>metagenomes</taxon>
        <taxon>ecological metagenomes</taxon>
    </lineage>
</organism>
<sequence>MRTLLIAGEIALTVVLVAASGLLIHSLIYLETLPPGFNANNVMAGKVSLDDARYHDAAAFQHLLTASLDAMRRIPGVENAAVGLSLPYERTLNSGIKIADGKNSGKEFEADEDYVTPGYFDVLRMHLLAGRQFADSDTAQSQPVAIVN</sequence>
<accession>T1CCK1</accession>
<reference evidence="1" key="2">
    <citation type="journal article" date="2014" name="ISME J.">
        <title>Microbial stratification in low pH oxic and suboxic macroscopic growths along an acid mine drainage.</title>
        <authorList>
            <person name="Mendez-Garcia C."/>
            <person name="Mesa V."/>
            <person name="Sprenger R.R."/>
            <person name="Richter M."/>
            <person name="Diez M.S."/>
            <person name="Solano J."/>
            <person name="Bargiela R."/>
            <person name="Golyshina O.V."/>
            <person name="Manteca A."/>
            <person name="Ramos J.L."/>
            <person name="Gallego J.R."/>
            <person name="Llorente I."/>
            <person name="Martins Dos Santos V.A."/>
            <person name="Jensen O.N."/>
            <person name="Pelaez A.I."/>
            <person name="Sanchez J."/>
            <person name="Ferrer M."/>
        </authorList>
    </citation>
    <scope>NUCLEOTIDE SEQUENCE</scope>
</reference>
<dbReference type="AlphaFoldDB" id="T1CCK1"/>
<feature type="non-terminal residue" evidence="1">
    <location>
        <position position="148"/>
    </location>
</feature>
<protein>
    <submittedName>
        <fullName evidence="1">Permease</fullName>
    </submittedName>
</protein>
<proteinExistence type="predicted"/>
<name>T1CCK1_9ZZZZ</name>
<reference evidence="1" key="1">
    <citation type="submission" date="2013-08" db="EMBL/GenBank/DDBJ databases">
        <authorList>
            <person name="Mendez C."/>
            <person name="Richter M."/>
            <person name="Ferrer M."/>
            <person name="Sanchez J."/>
        </authorList>
    </citation>
    <scope>NUCLEOTIDE SEQUENCE</scope>
</reference>